<reference evidence="2" key="2">
    <citation type="submission" date="2014-02" db="EMBL/GenBank/DDBJ databases">
        <title>Complete DNA sequence of /Kuraishia capsulata/ illustrates novel genomic features among budding yeasts (/Saccharomycotina/).</title>
        <authorList>
            <person name="Morales L."/>
            <person name="Noel B."/>
            <person name="Porcel B."/>
            <person name="Marcet-Houben M."/>
            <person name="Hullo M-F."/>
            <person name="Sacerdot C."/>
            <person name="Tekaia F."/>
            <person name="Leh-Louis V."/>
            <person name="Despons L."/>
            <person name="Khanna V."/>
            <person name="Aury J-M."/>
            <person name="Barbe V."/>
            <person name="Couloux A."/>
            <person name="Labadie K."/>
            <person name="Pelletier E."/>
            <person name="Souciet J-L."/>
            <person name="Boekhout T."/>
            <person name="Gabaldon T."/>
            <person name="Wincker P."/>
            <person name="Dujon B."/>
        </authorList>
    </citation>
    <scope>NUCLEOTIDE SEQUENCE</scope>
    <source>
        <strain evidence="2">CBS 1993</strain>
    </source>
</reference>
<evidence type="ECO:0000313" key="2">
    <source>
        <dbReference type="EMBL" id="CDK27642.1"/>
    </source>
</evidence>
<proteinExistence type="predicted"/>
<name>W6MQV9_9ASCO</name>
<evidence type="ECO:0000259" key="1">
    <source>
        <dbReference type="PROSITE" id="PS50904"/>
    </source>
</evidence>
<organism evidence="2 3">
    <name type="scientific">Kuraishia capsulata CBS 1993</name>
    <dbReference type="NCBI Taxonomy" id="1382522"/>
    <lineage>
        <taxon>Eukaryota</taxon>
        <taxon>Fungi</taxon>
        <taxon>Dikarya</taxon>
        <taxon>Ascomycota</taxon>
        <taxon>Saccharomycotina</taxon>
        <taxon>Pichiomycetes</taxon>
        <taxon>Pichiales</taxon>
        <taxon>Pichiaceae</taxon>
        <taxon>Kuraishia</taxon>
    </lineage>
</organism>
<dbReference type="RefSeq" id="XP_022459635.1">
    <property type="nucleotide sequence ID" value="XM_022602054.1"/>
</dbReference>
<dbReference type="AlphaFoldDB" id="W6MQV9"/>
<dbReference type="Proteomes" id="UP000019384">
    <property type="component" value="Unassembled WGS sequence"/>
</dbReference>
<dbReference type="InterPro" id="IPR037365">
    <property type="entry name" value="Slowmo/Ups"/>
</dbReference>
<reference evidence="2" key="1">
    <citation type="submission" date="2013-12" db="EMBL/GenBank/DDBJ databases">
        <authorList>
            <person name="Genoscope - CEA"/>
        </authorList>
    </citation>
    <scope>NUCLEOTIDE SEQUENCE</scope>
    <source>
        <strain evidence="2">CBS 1993</strain>
    </source>
</reference>
<sequence length="225" mass="25094">MKLFSSEHQFAYPWEQVTAANWLKYPNEVSTHVIGVDVLRREVDPSSGILTTERLLTCEQAIPGWLRHLVGGASRSYVREISLVDPKQKTLTMRSCNLTMCNLLRVHETCIYSPATDGSSTTFTQTAEITAYASWKKICDKIEDWSVERFGQNAIKGRTGFEGVLQLFSKIQEGGKLIDEVAGKGGKLIDEVTDKTSIVLSEVTDKTSSVLSEVTENVKRSIFKP</sequence>
<dbReference type="GO" id="GO:0005758">
    <property type="term" value="C:mitochondrial intermembrane space"/>
    <property type="evidence" value="ECO:0007669"/>
    <property type="project" value="InterPro"/>
</dbReference>
<accession>W6MQV9</accession>
<feature type="domain" description="PRELI/MSF1" evidence="1">
    <location>
        <begin position="1"/>
        <end position="173"/>
    </location>
</feature>
<dbReference type="HOGENOM" id="CLU_067902_1_0_1"/>
<dbReference type="GeneID" id="34521023"/>
<dbReference type="OrthoDB" id="407630at2759"/>
<dbReference type="STRING" id="1382522.W6MQV9"/>
<keyword evidence="3" id="KW-1185">Reference proteome</keyword>
<gene>
    <name evidence="2" type="ORF">KUCA_T00003621001</name>
</gene>
<dbReference type="PANTHER" id="PTHR11158">
    <property type="entry name" value="MSF1/PX19 RELATED"/>
    <property type="match status" value="1"/>
</dbReference>
<dbReference type="EMBL" id="HG793128">
    <property type="protein sequence ID" value="CDK27642.1"/>
    <property type="molecule type" value="Genomic_DNA"/>
</dbReference>
<protein>
    <recommendedName>
        <fullName evidence="1">PRELI/MSF1 domain-containing protein</fullName>
    </recommendedName>
</protein>
<evidence type="ECO:0000313" key="3">
    <source>
        <dbReference type="Proteomes" id="UP000019384"/>
    </source>
</evidence>
<dbReference type="PROSITE" id="PS50904">
    <property type="entry name" value="PRELI_MSF1"/>
    <property type="match status" value="1"/>
</dbReference>
<dbReference type="Pfam" id="PF04707">
    <property type="entry name" value="PRELI"/>
    <property type="match status" value="1"/>
</dbReference>
<dbReference type="InterPro" id="IPR006797">
    <property type="entry name" value="PRELI/MSF1_dom"/>
</dbReference>